<evidence type="ECO:0000313" key="3">
    <source>
        <dbReference type="Proteomes" id="UP001456524"/>
    </source>
</evidence>
<feature type="compositionally biased region" description="Acidic residues" evidence="1">
    <location>
        <begin position="197"/>
        <end position="220"/>
    </location>
</feature>
<protein>
    <submittedName>
        <fullName evidence="2">Uncharacterized protein</fullName>
    </submittedName>
</protein>
<comment type="caution">
    <text evidence="2">The sequence shown here is derived from an EMBL/GenBank/DDBJ whole genome shotgun (WGS) entry which is preliminary data.</text>
</comment>
<organism evidence="2 3">
    <name type="scientific">Phyllosticta citrichinensis</name>
    <dbReference type="NCBI Taxonomy" id="1130410"/>
    <lineage>
        <taxon>Eukaryota</taxon>
        <taxon>Fungi</taxon>
        <taxon>Dikarya</taxon>
        <taxon>Ascomycota</taxon>
        <taxon>Pezizomycotina</taxon>
        <taxon>Dothideomycetes</taxon>
        <taxon>Dothideomycetes incertae sedis</taxon>
        <taxon>Botryosphaeriales</taxon>
        <taxon>Phyllostictaceae</taxon>
        <taxon>Phyllosticta</taxon>
    </lineage>
</organism>
<gene>
    <name evidence="2" type="ORF">IWX90DRAFT_496728</name>
</gene>
<proteinExistence type="predicted"/>
<feature type="region of interest" description="Disordered" evidence="1">
    <location>
        <begin position="197"/>
        <end position="243"/>
    </location>
</feature>
<dbReference type="PRINTS" id="PR01217">
    <property type="entry name" value="PRICHEXTENSN"/>
</dbReference>
<feature type="compositionally biased region" description="Polar residues" evidence="1">
    <location>
        <begin position="229"/>
        <end position="243"/>
    </location>
</feature>
<reference evidence="2 3" key="1">
    <citation type="journal article" date="2022" name="G3 (Bethesda)">
        <title>Enemy or ally: a genomic approach to elucidate the lifestyle of Phyllosticta citrichinaensis.</title>
        <authorList>
            <person name="Buijs V.A."/>
            <person name="Groenewald J.Z."/>
            <person name="Haridas S."/>
            <person name="LaButti K.M."/>
            <person name="Lipzen A."/>
            <person name="Martin F.M."/>
            <person name="Barry K."/>
            <person name="Grigoriev I.V."/>
            <person name="Crous P.W."/>
            <person name="Seidl M.F."/>
        </authorList>
    </citation>
    <scope>NUCLEOTIDE SEQUENCE [LARGE SCALE GENOMIC DNA]</scope>
    <source>
        <strain evidence="2 3">CBS 129764</strain>
    </source>
</reference>
<feature type="region of interest" description="Disordered" evidence="1">
    <location>
        <begin position="268"/>
        <end position="428"/>
    </location>
</feature>
<feature type="compositionally biased region" description="Pro residues" evidence="1">
    <location>
        <begin position="317"/>
        <end position="329"/>
    </location>
</feature>
<name>A0ABR1Y218_9PEZI</name>
<feature type="compositionally biased region" description="Pro residues" evidence="1">
    <location>
        <begin position="358"/>
        <end position="371"/>
    </location>
</feature>
<feature type="compositionally biased region" description="Pro residues" evidence="1">
    <location>
        <begin position="380"/>
        <end position="390"/>
    </location>
</feature>
<dbReference type="EMBL" id="JBBWUH010000002">
    <property type="protein sequence ID" value="KAK8175039.1"/>
    <property type="molecule type" value="Genomic_DNA"/>
</dbReference>
<dbReference type="Proteomes" id="UP001456524">
    <property type="component" value="Unassembled WGS sequence"/>
</dbReference>
<accession>A0ABR1Y218</accession>
<evidence type="ECO:0000256" key="1">
    <source>
        <dbReference type="SAM" id="MobiDB-lite"/>
    </source>
</evidence>
<keyword evidence="3" id="KW-1185">Reference proteome</keyword>
<sequence>MTTIDNETIVVPLRLIQFGSSPLWDYAYDKPTMNAGRRFSNVLVRQAKKGGKEWRKHMEKLEAAPVLICQDVIPLIRLANDTTPMFTPRVYTHLFILSVVETRNTNREFTGPRFSDLSILVDELLDVAQGLQQKQDTEELKPFDILSVDSFEVQKPADFIVPRIDTSGVMEEIDDEVADARLARFIKKRDELLVEEQEICDGDDDEEEGSNENDGFEGEQDQPSKESGPATQAKPSLVGSTHEQGVDKRVLTIASVLSHLSLRNSNTDAVSSAADPRQSSPKVDSLSFLSDDDLEDRYRPARVGQSSSFSRGSPALRPSPRPSPQPPKLSPSFPGGTPAASSPPSPKQSSSIVHRSPAPEPSLPPSTPAPSAPRSTTPTTEPPPPSPTPSVPCASSAGKSLPPPPPETPSSNKRNERSAGKAPGPQDLANSATALVAEAKLPNSSMKFYNHGPSIVGCCRQVLQSNADSTTTGEVTAETLEDLHFTQDVLVFLPKILESLESKPCARPGQRPNMQPAISEKPSNVPAELQLCLDFLHANLHLFTELKNAELLLCKSATAVARAWRQIKLRLNAKDPEYVYFITTDPDIVVLKKHKLNLSRRPGSTRNNW</sequence>
<evidence type="ECO:0000313" key="2">
    <source>
        <dbReference type="EMBL" id="KAK8175039.1"/>
    </source>
</evidence>
<feature type="compositionally biased region" description="Low complexity" evidence="1">
    <location>
        <begin position="330"/>
        <end position="340"/>
    </location>
</feature>